<name>A0ACB0ZM38_MELEN</name>
<comment type="caution">
    <text evidence="1">The sequence shown here is derived from an EMBL/GenBank/DDBJ whole genome shotgun (WGS) entry which is preliminary data.</text>
</comment>
<gene>
    <name evidence="1" type="ORF">MENTE1834_LOCUS27322</name>
</gene>
<protein>
    <submittedName>
        <fullName evidence="1">Uncharacterized protein</fullName>
    </submittedName>
</protein>
<reference evidence="1" key="1">
    <citation type="submission" date="2023-11" db="EMBL/GenBank/DDBJ databases">
        <authorList>
            <person name="Poullet M."/>
        </authorList>
    </citation>
    <scope>NUCLEOTIDE SEQUENCE</scope>
    <source>
        <strain evidence="1">E1834</strain>
    </source>
</reference>
<keyword evidence="2" id="KW-1185">Reference proteome</keyword>
<accession>A0ACB0ZM38</accession>
<organism evidence="1 2">
    <name type="scientific">Meloidogyne enterolobii</name>
    <name type="common">Root-knot nematode worm</name>
    <name type="synonym">Meloidogyne mayaguensis</name>
    <dbReference type="NCBI Taxonomy" id="390850"/>
    <lineage>
        <taxon>Eukaryota</taxon>
        <taxon>Metazoa</taxon>
        <taxon>Ecdysozoa</taxon>
        <taxon>Nematoda</taxon>
        <taxon>Chromadorea</taxon>
        <taxon>Rhabditida</taxon>
        <taxon>Tylenchina</taxon>
        <taxon>Tylenchomorpha</taxon>
        <taxon>Tylenchoidea</taxon>
        <taxon>Meloidogynidae</taxon>
        <taxon>Meloidogyninae</taxon>
        <taxon>Meloidogyne</taxon>
    </lineage>
</organism>
<evidence type="ECO:0000313" key="1">
    <source>
        <dbReference type="EMBL" id="CAK5080166.1"/>
    </source>
</evidence>
<evidence type="ECO:0000313" key="2">
    <source>
        <dbReference type="Proteomes" id="UP001497535"/>
    </source>
</evidence>
<dbReference type="EMBL" id="CAVMJV010000041">
    <property type="protein sequence ID" value="CAK5080166.1"/>
    <property type="molecule type" value="Genomic_DNA"/>
</dbReference>
<proteinExistence type="predicted"/>
<dbReference type="Proteomes" id="UP001497535">
    <property type="component" value="Unassembled WGS sequence"/>
</dbReference>
<sequence>MVAITTFQNSINNEVISHPKKEPKLGNFIYLLSGMAVIGGFLFGYDTGIVSAAMLYVPQNNDLKPMGNLWKEVIVSITPGMAGVGALFAGKASDLYGRRKMIILSTIIFAVGAFVCAIGISKWILLIGRILLGIAIGFASMIVPIYVGECSPAHIRGKLVTGFQLMITFGLLSANLFAVGFSYIDPENWGWRLMFGFAAIPSILQFIGFFFLPESPRWLYQNNLKSESEKVLSKIYNGDQNWIKYELDEIHFAHEQQIQDQLTYGGGNLLMRILSDPPVRKSLFIGAALQAFQQASGINTIMYYTGAIIRSAGVKDYHDTIWISVGTASGLGRRFLLLLSIFAVFCSLILMGGAFLLINKNSAPSINGNINLFDQKVDSFNRCISHSNCDFCTTDELCGFCEKKGNNGGGFCLPKDHFNADIRSITGPCSSKNSTNGLHFVENIEYEWNENCHTDTKYTILPILLMILFLCSFAIGYAPLPWVLNAEFYPLWGKLYIKFFLIITVFILIVLQWFYFSTLRFLWLY</sequence>